<dbReference type="Proteomes" id="UP001153076">
    <property type="component" value="Unassembled WGS sequence"/>
</dbReference>
<feature type="region of interest" description="Disordered" evidence="1">
    <location>
        <begin position="70"/>
        <end position="127"/>
    </location>
</feature>
<dbReference type="OrthoDB" id="1740536at2759"/>
<name>A0A9Q1K4Y2_9CARY</name>
<sequence>MEAANSVRPLPTFDYVPTSGCEPSQTHVPVRSHYRSDERWLAWRTMDDLMTKIATGPLEWMPCRTVGRTQEDLRNQPRPLHPTLPIPDALPGLRSRSKSRSLKKTSREGDALLSDAQPGFTNKTGPPLLNLADKEQIDRFLKRGPLFLCKECESACREPREEECST</sequence>
<organism evidence="2 3">
    <name type="scientific">Carnegiea gigantea</name>
    <dbReference type="NCBI Taxonomy" id="171969"/>
    <lineage>
        <taxon>Eukaryota</taxon>
        <taxon>Viridiplantae</taxon>
        <taxon>Streptophyta</taxon>
        <taxon>Embryophyta</taxon>
        <taxon>Tracheophyta</taxon>
        <taxon>Spermatophyta</taxon>
        <taxon>Magnoliopsida</taxon>
        <taxon>eudicotyledons</taxon>
        <taxon>Gunneridae</taxon>
        <taxon>Pentapetalae</taxon>
        <taxon>Caryophyllales</taxon>
        <taxon>Cactineae</taxon>
        <taxon>Cactaceae</taxon>
        <taxon>Cactoideae</taxon>
        <taxon>Echinocereeae</taxon>
        <taxon>Carnegiea</taxon>
    </lineage>
</organism>
<protein>
    <submittedName>
        <fullName evidence="2">Uncharacterized protein</fullName>
    </submittedName>
</protein>
<accession>A0A9Q1K4Y2</accession>
<evidence type="ECO:0000256" key="1">
    <source>
        <dbReference type="SAM" id="MobiDB-lite"/>
    </source>
</evidence>
<evidence type="ECO:0000313" key="2">
    <source>
        <dbReference type="EMBL" id="KAJ8436457.1"/>
    </source>
</evidence>
<feature type="region of interest" description="Disordered" evidence="1">
    <location>
        <begin position="1"/>
        <end position="31"/>
    </location>
</feature>
<dbReference type="EMBL" id="JAKOGI010000342">
    <property type="protein sequence ID" value="KAJ8436457.1"/>
    <property type="molecule type" value="Genomic_DNA"/>
</dbReference>
<proteinExistence type="predicted"/>
<comment type="caution">
    <text evidence="2">The sequence shown here is derived from an EMBL/GenBank/DDBJ whole genome shotgun (WGS) entry which is preliminary data.</text>
</comment>
<dbReference type="AlphaFoldDB" id="A0A9Q1K4Y2"/>
<keyword evidence="3" id="KW-1185">Reference proteome</keyword>
<reference evidence="2" key="1">
    <citation type="submission" date="2022-04" db="EMBL/GenBank/DDBJ databases">
        <title>Carnegiea gigantea Genome sequencing and assembly v2.</title>
        <authorList>
            <person name="Copetti D."/>
            <person name="Sanderson M.J."/>
            <person name="Burquez A."/>
            <person name="Wojciechowski M.F."/>
        </authorList>
    </citation>
    <scope>NUCLEOTIDE SEQUENCE</scope>
    <source>
        <strain evidence="2">SGP5-SGP5p</strain>
        <tissue evidence="2">Aerial part</tissue>
    </source>
</reference>
<gene>
    <name evidence="2" type="ORF">Cgig2_018590</name>
</gene>
<feature type="compositionally biased region" description="Basic residues" evidence="1">
    <location>
        <begin position="95"/>
        <end position="104"/>
    </location>
</feature>
<evidence type="ECO:0000313" key="3">
    <source>
        <dbReference type="Proteomes" id="UP001153076"/>
    </source>
</evidence>